<dbReference type="SMART" id="SM00065">
    <property type="entry name" value="GAF"/>
    <property type="match status" value="1"/>
</dbReference>
<dbReference type="AlphaFoldDB" id="A0A0R0ALH5"/>
<gene>
    <name evidence="6" type="ORF">ARC20_06950</name>
</gene>
<dbReference type="InterPro" id="IPR003018">
    <property type="entry name" value="GAF"/>
</dbReference>
<dbReference type="Gene3D" id="3.30.70.270">
    <property type="match status" value="1"/>
</dbReference>
<evidence type="ECO:0000259" key="5">
    <source>
        <dbReference type="PROSITE" id="PS50887"/>
    </source>
</evidence>
<reference evidence="6 7" key="1">
    <citation type="submission" date="2015-10" db="EMBL/GenBank/DDBJ databases">
        <title>Genome sequencing and analysis of members of genus Stenotrophomonas.</title>
        <authorList>
            <person name="Patil P.P."/>
            <person name="Midha S."/>
            <person name="Patil P.B."/>
        </authorList>
    </citation>
    <scope>NUCLEOTIDE SEQUENCE [LARGE SCALE GENOMIC DNA]</scope>
    <source>
        <strain evidence="6 7">JCM 16536</strain>
    </source>
</reference>
<dbReference type="GO" id="GO:0043709">
    <property type="term" value="P:cell adhesion involved in single-species biofilm formation"/>
    <property type="evidence" value="ECO:0007669"/>
    <property type="project" value="TreeGrafter"/>
</dbReference>
<keyword evidence="4" id="KW-0175">Coiled coil</keyword>
<evidence type="ECO:0000256" key="2">
    <source>
        <dbReference type="ARBA" id="ARBA00012528"/>
    </source>
</evidence>
<dbReference type="InterPro" id="IPR029787">
    <property type="entry name" value="Nucleotide_cyclase"/>
</dbReference>
<dbReference type="GO" id="GO:1902201">
    <property type="term" value="P:negative regulation of bacterial-type flagellum-dependent cell motility"/>
    <property type="evidence" value="ECO:0007669"/>
    <property type="project" value="TreeGrafter"/>
</dbReference>
<dbReference type="PANTHER" id="PTHR45138:SF9">
    <property type="entry name" value="DIGUANYLATE CYCLASE DGCM-RELATED"/>
    <property type="match status" value="1"/>
</dbReference>
<evidence type="ECO:0000256" key="4">
    <source>
        <dbReference type="SAM" id="Coils"/>
    </source>
</evidence>
<dbReference type="RefSeq" id="WP_057645767.1">
    <property type="nucleotide sequence ID" value="NZ_LLXU01000059.1"/>
</dbReference>
<evidence type="ECO:0000313" key="6">
    <source>
        <dbReference type="EMBL" id="KRG45941.1"/>
    </source>
</evidence>
<dbReference type="EMBL" id="LLXU01000059">
    <property type="protein sequence ID" value="KRG45941.1"/>
    <property type="molecule type" value="Genomic_DNA"/>
</dbReference>
<dbReference type="InterPro" id="IPR029016">
    <property type="entry name" value="GAF-like_dom_sf"/>
</dbReference>
<evidence type="ECO:0000313" key="7">
    <source>
        <dbReference type="Proteomes" id="UP000051802"/>
    </source>
</evidence>
<comment type="catalytic activity">
    <reaction evidence="3">
        <text>2 GTP = 3',3'-c-di-GMP + 2 diphosphate</text>
        <dbReference type="Rhea" id="RHEA:24898"/>
        <dbReference type="ChEBI" id="CHEBI:33019"/>
        <dbReference type="ChEBI" id="CHEBI:37565"/>
        <dbReference type="ChEBI" id="CHEBI:58805"/>
        <dbReference type="EC" id="2.7.7.65"/>
    </reaction>
</comment>
<dbReference type="InterPro" id="IPR043128">
    <property type="entry name" value="Rev_trsase/Diguanyl_cyclase"/>
</dbReference>
<dbReference type="Pfam" id="PF01590">
    <property type="entry name" value="GAF"/>
    <property type="match status" value="1"/>
</dbReference>
<dbReference type="GO" id="GO:0005886">
    <property type="term" value="C:plasma membrane"/>
    <property type="evidence" value="ECO:0007669"/>
    <property type="project" value="TreeGrafter"/>
</dbReference>
<name>A0A0R0ALH5_9GAMM</name>
<protein>
    <recommendedName>
        <fullName evidence="2">diguanylate cyclase</fullName>
        <ecNumber evidence="2">2.7.7.65</ecNumber>
    </recommendedName>
</protein>
<proteinExistence type="predicted"/>
<comment type="caution">
    <text evidence="6">The sequence shown here is derived from an EMBL/GenBank/DDBJ whole genome shotgun (WGS) entry which is preliminary data.</text>
</comment>
<organism evidence="6 7">
    <name type="scientific">Stenotrophomonas panacihumi</name>
    <dbReference type="NCBI Taxonomy" id="676599"/>
    <lineage>
        <taxon>Bacteria</taxon>
        <taxon>Pseudomonadati</taxon>
        <taxon>Pseudomonadota</taxon>
        <taxon>Gammaproteobacteria</taxon>
        <taxon>Lysobacterales</taxon>
        <taxon>Lysobacteraceae</taxon>
        <taxon>Stenotrophomonas</taxon>
    </lineage>
</organism>
<dbReference type="InterPro" id="IPR000160">
    <property type="entry name" value="GGDEF_dom"/>
</dbReference>
<dbReference type="InterPro" id="IPR050469">
    <property type="entry name" value="Diguanylate_Cyclase"/>
</dbReference>
<dbReference type="EC" id="2.7.7.65" evidence="2"/>
<evidence type="ECO:0000256" key="1">
    <source>
        <dbReference type="ARBA" id="ARBA00001946"/>
    </source>
</evidence>
<dbReference type="Proteomes" id="UP000051802">
    <property type="component" value="Unassembled WGS sequence"/>
</dbReference>
<accession>A0A0R0ALH5</accession>
<dbReference type="FunFam" id="3.30.70.270:FF:000001">
    <property type="entry name" value="Diguanylate cyclase domain protein"/>
    <property type="match status" value="1"/>
</dbReference>
<dbReference type="PROSITE" id="PS50887">
    <property type="entry name" value="GGDEF"/>
    <property type="match status" value="1"/>
</dbReference>
<dbReference type="OrthoDB" id="9803824at2"/>
<dbReference type="Gene3D" id="3.30.450.40">
    <property type="match status" value="1"/>
</dbReference>
<feature type="coiled-coil region" evidence="4">
    <location>
        <begin position="168"/>
        <end position="202"/>
    </location>
</feature>
<comment type="cofactor">
    <cofactor evidence="1">
        <name>Mg(2+)</name>
        <dbReference type="ChEBI" id="CHEBI:18420"/>
    </cofactor>
</comment>
<dbReference type="CDD" id="cd01949">
    <property type="entry name" value="GGDEF"/>
    <property type="match status" value="1"/>
</dbReference>
<dbReference type="GO" id="GO:0052621">
    <property type="term" value="F:diguanylate cyclase activity"/>
    <property type="evidence" value="ECO:0007669"/>
    <property type="project" value="UniProtKB-EC"/>
</dbReference>
<dbReference type="SMART" id="SM00267">
    <property type="entry name" value="GGDEF"/>
    <property type="match status" value="1"/>
</dbReference>
<dbReference type="STRING" id="676599.ARC20_06950"/>
<dbReference type="SUPFAM" id="SSF55073">
    <property type="entry name" value="Nucleotide cyclase"/>
    <property type="match status" value="1"/>
</dbReference>
<dbReference type="Pfam" id="PF00990">
    <property type="entry name" value="GGDEF"/>
    <property type="match status" value="1"/>
</dbReference>
<evidence type="ECO:0000256" key="3">
    <source>
        <dbReference type="ARBA" id="ARBA00034247"/>
    </source>
</evidence>
<sequence>MIRPEKPKDEAARLEALRRYQILDTPPEQAFDDLVEIATTICGTQMGAVTLIDEDRQWFKARKGMGATETPREFAFCAHAILTPNQLFTVENAEADARFLGNPYVTGNPHVRFYAGAPLLGSEGEALGTLCVFDDTPAILNDEQRHALEALSRQASHLMELRRVAHALDKQLRERDWYEEQLAQYSESLETLNADLTEQTRTDVLTGLPNRRAFAVALAAELAREDGGGLPLSVAIIDIDHFKTINDLHGHDQGDEVLVALAGLLRAHIAGRGMIARLGGEEFVMLLPGAPTEPARLQCEFLRQEIALLPINLPVTVSIGVAQLQAGESPDQCLKRADQALYQAKRDGRDRVVVSEIVPAYA</sequence>
<dbReference type="PANTHER" id="PTHR45138">
    <property type="entry name" value="REGULATORY COMPONENTS OF SENSORY TRANSDUCTION SYSTEM"/>
    <property type="match status" value="1"/>
</dbReference>
<dbReference type="NCBIfam" id="TIGR00254">
    <property type="entry name" value="GGDEF"/>
    <property type="match status" value="1"/>
</dbReference>
<feature type="domain" description="GGDEF" evidence="5">
    <location>
        <begin position="230"/>
        <end position="357"/>
    </location>
</feature>
<dbReference type="SUPFAM" id="SSF55781">
    <property type="entry name" value="GAF domain-like"/>
    <property type="match status" value="1"/>
</dbReference>
<keyword evidence="7" id="KW-1185">Reference proteome</keyword>